<reference evidence="5 7" key="2">
    <citation type="submission" date="2018-11" db="EMBL/GenBank/DDBJ databases">
        <authorList>
            <consortium name="Pathogen Informatics"/>
        </authorList>
    </citation>
    <scope>NUCLEOTIDE SEQUENCE [LARGE SCALE GENOMIC DNA]</scope>
</reference>
<dbReference type="GO" id="GO:0019433">
    <property type="term" value="P:triglyceride catabolic process"/>
    <property type="evidence" value="ECO:0007669"/>
    <property type="project" value="TreeGrafter"/>
</dbReference>
<reference evidence="8" key="1">
    <citation type="submission" date="2017-02" db="UniProtKB">
        <authorList>
            <consortium name="WormBaseParasite"/>
        </authorList>
    </citation>
    <scope>IDENTIFICATION</scope>
</reference>
<dbReference type="SUPFAM" id="SSF52151">
    <property type="entry name" value="FabD/lysophospholipase-like"/>
    <property type="match status" value="1"/>
</dbReference>
<gene>
    <name evidence="5" type="ORF">DME_LOCUS9648</name>
</gene>
<feature type="active site" description="Proton acceptor" evidence="2">
    <location>
        <position position="174"/>
    </location>
</feature>
<dbReference type="OrthoDB" id="197155at2759"/>
<dbReference type="PANTHER" id="PTHR12406:SF38">
    <property type="entry name" value="PNPLA DOMAIN-CONTAINING PROTEIN"/>
    <property type="match status" value="1"/>
</dbReference>
<evidence type="ECO:0000313" key="8">
    <source>
        <dbReference type="WBParaSite" id="DME_0000653701-mRNA-1"/>
    </source>
</evidence>
<evidence type="ECO:0000313" key="5">
    <source>
        <dbReference type="EMBL" id="VDN59675.1"/>
    </source>
</evidence>
<keyword evidence="3" id="KW-0812">Transmembrane</keyword>
<dbReference type="PANTHER" id="PTHR12406">
    <property type="entry name" value="CALCIUM-INDEPENDENT PHOSPHOLIPASE A2 IPLA2 -RELATED"/>
    <property type="match status" value="1"/>
</dbReference>
<dbReference type="AlphaFoldDB" id="A0A0N4UGC6"/>
<sequence>MRSKIFAETTELALSFSGCGFLGIYHFGVLACLSTNGKVRSKLKRCGGSSAGSIAATILLLTPHKIQDALKKFYLLAEEVNGLPLGAFTPGFSLNDRLISLVDDHIPSDVSSLQDRLFISVTNYKSGENKILSRFNSRDYLVRCITASCFIPLYSMGSDMMAQPPVIDNEVYIDGGFSNNLPLFDDIPTVTVSPFSGGAVISPRDNNPYMPYVEWRVRFRNQEMNVNLRNIMRGAQALFPPSCQLLRNYYKQGFKDAFAFLIENDILERREGSSV</sequence>
<dbReference type="GO" id="GO:0055088">
    <property type="term" value="P:lipid homeostasis"/>
    <property type="evidence" value="ECO:0007669"/>
    <property type="project" value="TreeGrafter"/>
</dbReference>
<evidence type="ECO:0000259" key="4">
    <source>
        <dbReference type="PROSITE" id="PS51635"/>
    </source>
</evidence>
<dbReference type="Pfam" id="PF01734">
    <property type="entry name" value="Patatin"/>
    <property type="match status" value="1"/>
</dbReference>
<dbReference type="STRING" id="318479.A0A0N4UGC6"/>
<proteinExistence type="predicted"/>
<evidence type="ECO:0000256" key="1">
    <source>
        <dbReference type="ARBA" id="ARBA00023098"/>
    </source>
</evidence>
<feature type="active site" description="Nucleophile" evidence="2">
    <location>
        <position position="50"/>
    </location>
</feature>
<dbReference type="EMBL" id="UYYG01001187">
    <property type="protein sequence ID" value="VDN59675.1"/>
    <property type="molecule type" value="Genomic_DNA"/>
</dbReference>
<dbReference type="InterPro" id="IPR033562">
    <property type="entry name" value="PLPL"/>
</dbReference>
<keyword evidence="3" id="KW-0472">Membrane</keyword>
<dbReference type="PROSITE" id="PS51635">
    <property type="entry name" value="PNPLA"/>
    <property type="match status" value="1"/>
</dbReference>
<dbReference type="PROSITE" id="PS51257">
    <property type="entry name" value="PROKAR_LIPOPROTEIN"/>
    <property type="match status" value="1"/>
</dbReference>
<feature type="short sequence motif" description="DGA/G" evidence="2">
    <location>
        <begin position="174"/>
        <end position="176"/>
    </location>
</feature>
<keyword evidence="2" id="KW-0442">Lipid degradation</keyword>
<evidence type="ECO:0000256" key="2">
    <source>
        <dbReference type="PROSITE-ProRule" id="PRU01161"/>
    </source>
</evidence>
<dbReference type="WBParaSite" id="DME_0000653701-mRNA-1">
    <property type="protein sequence ID" value="DME_0000653701-mRNA-1"/>
    <property type="gene ID" value="DME_0000653701"/>
</dbReference>
<dbReference type="GO" id="GO:0005811">
    <property type="term" value="C:lipid droplet"/>
    <property type="evidence" value="ECO:0007669"/>
    <property type="project" value="TreeGrafter"/>
</dbReference>
<dbReference type="GO" id="GO:0005737">
    <property type="term" value="C:cytoplasm"/>
    <property type="evidence" value="ECO:0007669"/>
    <property type="project" value="TreeGrafter"/>
</dbReference>
<keyword evidence="2" id="KW-0378">Hydrolase</keyword>
<feature type="domain" description="PNPLA" evidence="4">
    <location>
        <begin position="14"/>
        <end position="187"/>
    </location>
</feature>
<feature type="transmembrane region" description="Helical" evidence="3">
    <location>
        <begin position="12"/>
        <end position="35"/>
    </location>
</feature>
<evidence type="ECO:0000313" key="7">
    <source>
        <dbReference type="Proteomes" id="UP000274756"/>
    </source>
</evidence>
<organism evidence="6 8">
    <name type="scientific">Dracunculus medinensis</name>
    <name type="common">Guinea worm</name>
    <dbReference type="NCBI Taxonomy" id="318479"/>
    <lineage>
        <taxon>Eukaryota</taxon>
        <taxon>Metazoa</taxon>
        <taxon>Ecdysozoa</taxon>
        <taxon>Nematoda</taxon>
        <taxon>Chromadorea</taxon>
        <taxon>Rhabditida</taxon>
        <taxon>Spirurina</taxon>
        <taxon>Dracunculoidea</taxon>
        <taxon>Dracunculidae</taxon>
        <taxon>Dracunculus</taxon>
    </lineage>
</organism>
<protein>
    <submittedName>
        <fullName evidence="8">PNPLA domain-containing protein</fullName>
    </submittedName>
</protein>
<accession>A0A0N4UGC6</accession>
<feature type="short sequence motif" description="GXSXG" evidence="2">
    <location>
        <begin position="48"/>
        <end position="52"/>
    </location>
</feature>
<feature type="short sequence motif" description="GXGXXG" evidence="2">
    <location>
        <begin position="18"/>
        <end position="23"/>
    </location>
</feature>
<dbReference type="GO" id="GO:0004806">
    <property type="term" value="F:triacylglycerol lipase activity"/>
    <property type="evidence" value="ECO:0007669"/>
    <property type="project" value="TreeGrafter"/>
</dbReference>
<dbReference type="GO" id="GO:0016020">
    <property type="term" value="C:membrane"/>
    <property type="evidence" value="ECO:0007669"/>
    <property type="project" value="TreeGrafter"/>
</dbReference>
<evidence type="ECO:0000256" key="3">
    <source>
        <dbReference type="SAM" id="Phobius"/>
    </source>
</evidence>
<dbReference type="InterPro" id="IPR016035">
    <property type="entry name" value="Acyl_Trfase/lysoPLipase"/>
</dbReference>
<name>A0A0N4UGC6_DRAME</name>
<keyword evidence="3" id="KW-1133">Transmembrane helix</keyword>
<dbReference type="Proteomes" id="UP000274756">
    <property type="component" value="Unassembled WGS sequence"/>
</dbReference>
<dbReference type="Proteomes" id="UP000038040">
    <property type="component" value="Unplaced"/>
</dbReference>
<dbReference type="Gene3D" id="3.40.1090.10">
    <property type="entry name" value="Cytosolic phospholipase A2 catalytic domain"/>
    <property type="match status" value="2"/>
</dbReference>
<keyword evidence="7" id="KW-1185">Reference proteome</keyword>
<keyword evidence="1 2" id="KW-0443">Lipid metabolism</keyword>
<evidence type="ECO:0000313" key="6">
    <source>
        <dbReference type="Proteomes" id="UP000038040"/>
    </source>
</evidence>
<dbReference type="InterPro" id="IPR002641">
    <property type="entry name" value="PNPLA_dom"/>
</dbReference>